<accession>A0A2G1QJL4</accession>
<keyword evidence="4" id="KW-1185">Reference proteome</keyword>
<comment type="caution">
    <text evidence="3">The sequence shown here is derived from an EMBL/GenBank/DDBJ whole genome shotgun (WGS) entry which is preliminary data.</text>
</comment>
<dbReference type="Pfam" id="PF09989">
    <property type="entry name" value="DUF2229"/>
    <property type="match status" value="1"/>
</dbReference>
<dbReference type="PANTHER" id="PTHR32329">
    <property type="entry name" value="BIFUNCTIONAL PROTEIN [INCLUDES 2-HYDROXYACYL-COA DEHYDRATASE (N-TER) AND ITS ACTIVATOR DOMAIN (C_TERM)-RELATED"/>
    <property type="match status" value="1"/>
</dbReference>
<gene>
    <name evidence="3" type="ORF">CSC94_17545</name>
</gene>
<reference evidence="3 4" key="1">
    <citation type="submission" date="2017-10" db="EMBL/GenBank/DDBJ databases">
        <title>Sedimentibacterium mangrovi gen. nov., sp. nov., a novel member of family Phyllobacteriacea isolated from mangrove sediment.</title>
        <authorList>
            <person name="Liao H."/>
            <person name="Tian Y."/>
        </authorList>
    </citation>
    <scope>NUCLEOTIDE SEQUENCE [LARGE SCALE GENOMIC DNA]</scope>
    <source>
        <strain evidence="3 4">X9-2-2</strain>
    </source>
</reference>
<feature type="domain" description="ATPase BadF/BadG/BcrA/BcrD type" evidence="1">
    <location>
        <begin position="352"/>
        <end position="614"/>
    </location>
</feature>
<dbReference type="InterPro" id="IPR002731">
    <property type="entry name" value="ATPase_BadF"/>
</dbReference>
<protein>
    <submittedName>
        <fullName evidence="3">CoA activase</fullName>
    </submittedName>
</protein>
<dbReference type="CDD" id="cd24034">
    <property type="entry name" value="ASKHA_NBD_O66634-like_rpt1"/>
    <property type="match status" value="1"/>
</dbReference>
<dbReference type="PANTHER" id="PTHR32329:SF4">
    <property type="entry name" value="ACTIVATOR OF 2-HYDROXYACYL-COA DEHYDRATASE"/>
    <property type="match status" value="1"/>
</dbReference>
<dbReference type="RefSeq" id="WP_099307681.1">
    <property type="nucleotide sequence ID" value="NZ_PDVP01000013.1"/>
</dbReference>
<dbReference type="InterPro" id="IPR051805">
    <property type="entry name" value="Dehydratase_Activator_Redct"/>
</dbReference>
<dbReference type="Proteomes" id="UP000221168">
    <property type="component" value="Unassembled WGS sequence"/>
</dbReference>
<organism evidence="3 4">
    <name type="scientific">Zhengella mangrovi</name>
    <dbReference type="NCBI Taxonomy" id="1982044"/>
    <lineage>
        <taxon>Bacteria</taxon>
        <taxon>Pseudomonadati</taxon>
        <taxon>Pseudomonadota</taxon>
        <taxon>Alphaproteobacteria</taxon>
        <taxon>Hyphomicrobiales</taxon>
        <taxon>Notoacmeibacteraceae</taxon>
        <taxon>Zhengella</taxon>
    </lineage>
</organism>
<evidence type="ECO:0000259" key="2">
    <source>
        <dbReference type="Pfam" id="PF09989"/>
    </source>
</evidence>
<dbReference type="EMBL" id="PDVP01000013">
    <property type="protein sequence ID" value="PHP65654.1"/>
    <property type="molecule type" value="Genomic_DNA"/>
</dbReference>
<feature type="domain" description="ATPase BadF/BadG/BcrA/BcrD type" evidence="1">
    <location>
        <begin position="8"/>
        <end position="237"/>
    </location>
</feature>
<proteinExistence type="predicted"/>
<name>A0A2G1QJL4_9HYPH</name>
<dbReference type="AlphaFoldDB" id="A0A2G1QJL4"/>
<evidence type="ECO:0000313" key="3">
    <source>
        <dbReference type="EMBL" id="PHP65654.1"/>
    </source>
</evidence>
<sequence length="1135" mass="124259">MESAEIVIGVDVGSTTVKMAAVDSTGDHPILWSSYERHETYQARTVLRQLERLLSDLSPREPETIRIFMTGSGAGPLAPLLGAQFVQEVNALTLAVEALHPDAGSVVELGGQDAKIVIYKENRETGERQTIASMNDKCASGTGATIDKCFEKLNIAEDELPGLAWDSSKLHHVAAKCGVFAETDIVNLMKSGVARDEIACSLADAVVLQNLSVLARGNTLRHKVILLGGPITYLPFLQAAWRERIRESWIERAYTFPRDIPLEDLIIVPDNPVLYPAYGTALFGFLQPETLGRFAGLERLRQYAELGQRAGLESVSGPPLSANAEELAAFRQAYAPAPFQPPALNGETGGYLGIDGGSTSSKAVLISGDGEVIAKRYVLSKGNPIADAKALMADLEEDIRSRGGRLRIDGLGVTGYAGDVLEATLSADVNLVETVAHMLAAKQHFPDVDVICDVGGQDIKILFLVNGEIRNFRLSNQCSAGNGMLLQAMARQFGVKMTDYADLAFEARLAPKFNYGCAVFLDADRVNFQREGYTREEIMAGLAQVLPKNIWQYVVQIPRMAELGRSFVLQGGTQYNLAAVKAQVDYIRERVPDAEVHVHPFCAEAGALGAALEARNEVLRRGKSRFIGLEMTGKLTYTTRNDASTVCDFCTNHCQRTFTMAETPDGHTTRFIAGFSCENGTVASKGELKTIAQRRKGLQRQFPNMVELEAEAAFREPATASELPADGTLIDDIKVSRTILGAVRRKAIRRGFMRSDADAARRRDTVRIGIPRVLSMHSTGPFWRAYFQTLGLRPENVVFSTETNEELWLKGGKYGSVDPCYPAKVVQAHIHQLLAGESDRRGKVDYIFLPGLTHIPSFLEYTKDSASCPIISGAAAVNRAAFTKDVNFFQRAGVEYVDPSLTLIEPNYLKAQMFDYWGGRLGVSQDESDHAIDRAYEALARFESGLQAKGRKILDSLEKEGRMGLLLLARPYHSDRGLNHGILEEFQALGYPILSIRSIPKDQDYLERYFAGDLADGRIQSVHDINDVWPEGYSTNSAEKVWAAKFAARHPNLAVLDLSSFKCGHDAPTYGLIDNIINAAGTPYMALHDIDANRPSGSINIRVKTFAYTLARHERKLAETARAAMASVGPAAAAE</sequence>
<dbReference type="InterPro" id="IPR018709">
    <property type="entry name" value="CoA_activase_DUF2229"/>
</dbReference>
<dbReference type="Pfam" id="PF01869">
    <property type="entry name" value="BcrAD_BadFG"/>
    <property type="match status" value="2"/>
</dbReference>
<dbReference type="InterPro" id="IPR043129">
    <property type="entry name" value="ATPase_NBD"/>
</dbReference>
<evidence type="ECO:0000259" key="1">
    <source>
        <dbReference type="Pfam" id="PF01869"/>
    </source>
</evidence>
<feature type="domain" description="DUF2229" evidence="2">
    <location>
        <begin position="767"/>
        <end position="998"/>
    </location>
</feature>
<dbReference type="SUPFAM" id="SSF53067">
    <property type="entry name" value="Actin-like ATPase domain"/>
    <property type="match status" value="2"/>
</dbReference>
<dbReference type="Gene3D" id="3.30.420.40">
    <property type="match status" value="4"/>
</dbReference>
<evidence type="ECO:0000313" key="4">
    <source>
        <dbReference type="Proteomes" id="UP000221168"/>
    </source>
</evidence>
<dbReference type="OrthoDB" id="9177882at2"/>